<dbReference type="Proteomes" id="UP000078428">
    <property type="component" value="Unassembled WGS sequence"/>
</dbReference>
<dbReference type="AlphaFoldDB" id="A0A178MUW3"/>
<dbReference type="EMBL" id="LWQT01000038">
    <property type="protein sequence ID" value="OAN53929.1"/>
    <property type="molecule type" value="Genomic_DNA"/>
</dbReference>
<dbReference type="Gene3D" id="3.40.50.150">
    <property type="entry name" value="Vaccinia Virus protein VP39"/>
    <property type="match status" value="1"/>
</dbReference>
<dbReference type="InterPro" id="IPR029063">
    <property type="entry name" value="SAM-dependent_MTases_sf"/>
</dbReference>
<dbReference type="Pfam" id="PF08241">
    <property type="entry name" value="Methyltransf_11"/>
    <property type="match status" value="1"/>
</dbReference>
<evidence type="ECO:0000313" key="2">
    <source>
        <dbReference type="EMBL" id="OAN53929.1"/>
    </source>
</evidence>
<proteinExistence type="predicted"/>
<organism evidence="2 3">
    <name type="scientific">Paramagnetospirillum marisnigri</name>
    <dbReference type="NCBI Taxonomy" id="1285242"/>
    <lineage>
        <taxon>Bacteria</taxon>
        <taxon>Pseudomonadati</taxon>
        <taxon>Pseudomonadota</taxon>
        <taxon>Alphaproteobacteria</taxon>
        <taxon>Rhodospirillales</taxon>
        <taxon>Magnetospirillaceae</taxon>
        <taxon>Paramagnetospirillum</taxon>
    </lineage>
</organism>
<reference evidence="2 3" key="1">
    <citation type="submission" date="2016-04" db="EMBL/GenBank/DDBJ databases">
        <title>Draft genome sequence of freshwater magnetotactic bacteria Magnetospirillum marisnigri SP-1 and Magnetospirillum moscoviense BB-1.</title>
        <authorList>
            <person name="Koziaeva V."/>
            <person name="Dziuba M.V."/>
            <person name="Ivanov T.M."/>
            <person name="Kuznetsov B."/>
            <person name="Grouzdev D.S."/>
        </authorList>
    </citation>
    <scope>NUCLEOTIDE SEQUENCE [LARGE SCALE GENOMIC DNA]</scope>
    <source>
        <strain evidence="2 3">SP-1</strain>
    </source>
</reference>
<dbReference type="SUPFAM" id="SSF53335">
    <property type="entry name" value="S-adenosyl-L-methionine-dependent methyltransferases"/>
    <property type="match status" value="1"/>
</dbReference>
<sequence length="312" mass="33450">MDEVYRRHNAGDQVGAFVAALAVIRDDPGLVLAQIAALKLISRAVGDTQAGMFEQWLQSTGFGNLDNAAVILPALFECPAELYAIGSILAVITASQGRHREALAVFGSFLTADLPAPLAKTDVAKEYGNTAEVYDQNILHTASVDFFTAFLDRSLPGQPVAVAVDVPCGSGMAGPWLRQRSGRLIGSDLSAHMSAMAEASGHYDQVICGDMVEVLPNLTVDLVVSHGSLYYFRDLVPVAAEVAKALRPGGWFAFTDYPAPCGTMATISGNLRYCRAPDLVRAVMTEQGLEESACEWGLTFGLPCVYWLFRKA</sequence>
<dbReference type="CDD" id="cd02440">
    <property type="entry name" value="AdoMet_MTases"/>
    <property type="match status" value="1"/>
</dbReference>
<gene>
    <name evidence="2" type="ORF">A6A04_13650</name>
</gene>
<accession>A0A178MUW3</accession>
<dbReference type="InterPro" id="IPR013216">
    <property type="entry name" value="Methyltransf_11"/>
</dbReference>
<dbReference type="GO" id="GO:0008757">
    <property type="term" value="F:S-adenosylmethionine-dependent methyltransferase activity"/>
    <property type="evidence" value="ECO:0007669"/>
    <property type="project" value="InterPro"/>
</dbReference>
<keyword evidence="3" id="KW-1185">Reference proteome</keyword>
<feature type="domain" description="Methyltransferase type 11" evidence="1">
    <location>
        <begin position="164"/>
        <end position="254"/>
    </location>
</feature>
<comment type="caution">
    <text evidence="2">The sequence shown here is derived from an EMBL/GenBank/DDBJ whole genome shotgun (WGS) entry which is preliminary data.</text>
</comment>
<dbReference type="STRING" id="1285242.A6A04_13650"/>
<evidence type="ECO:0000259" key="1">
    <source>
        <dbReference type="Pfam" id="PF08241"/>
    </source>
</evidence>
<evidence type="ECO:0000313" key="3">
    <source>
        <dbReference type="Proteomes" id="UP000078428"/>
    </source>
</evidence>
<dbReference type="PANTHER" id="PTHR43861">
    <property type="entry name" value="TRANS-ACONITATE 2-METHYLTRANSFERASE-RELATED"/>
    <property type="match status" value="1"/>
</dbReference>
<protein>
    <recommendedName>
        <fullName evidence="1">Methyltransferase type 11 domain-containing protein</fullName>
    </recommendedName>
</protein>
<name>A0A178MUW3_9PROT</name>